<name>A0ABS9V062_9BACT</name>
<evidence type="ECO:0000313" key="1">
    <source>
        <dbReference type="EMBL" id="MCH7409723.1"/>
    </source>
</evidence>
<organism evidence="1 2">
    <name type="scientific">Belliella filtrata</name>
    <dbReference type="NCBI Taxonomy" id="2923435"/>
    <lineage>
        <taxon>Bacteria</taxon>
        <taxon>Pseudomonadati</taxon>
        <taxon>Bacteroidota</taxon>
        <taxon>Cytophagia</taxon>
        <taxon>Cytophagales</taxon>
        <taxon>Cyclobacteriaceae</taxon>
        <taxon>Belliella</taxon>
    </lineage>
</organism>
<gene>
    <name evidence="1" type="ORF">MM239_09980</name>
</gene>
<comment type="caution">
    <text evidence="1">The sequence shown here is derived from an EMBL/GenBank/DDBJ whole genome shotgun (WGS) entry which is preliminary data.</text>
</comment>
<keyword evidence="2" id="KW-1185">Reference proteome</keyword>
<dbReference type="Proteomes" id="UP001165489">
    <property type="component" value="Unassembled WGS sequence"/>
</dbReference>
<evidence type="ECO:0000313" key="2">
    <source>
        <dbReference type="Proteomes" id="UP001165489"/>
    </source>
</evidence>
<sequence>MRISADNLIVDNVDDLRITASGQAAEGTRLTGQAPLWAPGNLVFGDLD</sequence>
<dbReference type="EMBL" id="JAKZGP010000022">
    <property type="protein sequence ID" value="MCH7409723.1"/>
    <property type="molecule type" value="Genomic_DNA"/>
</dbReference>
<protein>
    <submittedName>
        <fullName evidence="1">Uncharacterized protein</fullName>
    </submittedName>
</protein>
<accession>A0ABS9V062</accession>
<reference evidence="1" key="1">
    <citation type="submission" date="2022-03" db="EMBL/GenBank/DDBJ databases">
        <title>De novo assembled genomes of Belliella spp. (Cyclobacteriaceae) strains.</title>
        <authorList>
            <person name="Szabo A."/>
            <person name="Korponai K."/>
            <person name="Felfoldi T."/>
        </authorList>
    </citation>
    <scope>NUCLEOTIDE SEQUENCE</scope>
    <source>
        <strain evidence="1">DSM 111904</strain>
    </source>
</reference>
<proteinExistence type="predicted"/>
<dbReference type="RefSeq" id="WP_241348046.1">
    <property type="nucleotide sequence ID" value="NZ_JAKZGP010000022.1"/>
</dbReference>